<dbReference type="PANTHER" id="PTHR13800">
    <property type="entry name" value="TRANSIENT RECEPTOR POTENTIAL CATION CHANNEL, SUBFAMILY M, MEMBER 6"/>
    <property type="match status" value="1"/>
</dbReference>
<keyword evidence="3" id="KW-1133">Transmembrane helix</keyword>
<feature type="transmembrane region" description="Helical" evidence="3">
    <location>
        <begin position="156"/>
        <end position="177"/>
    </location>
</feature>
<evidence type="ECO:0000313" key="4">
    <source>
        <dbReference type="EMBL" id="KAK3100174.1"/>
    </source>
</evidence>
<keyword evidence="5" id="KW-1185">Reference proteome</keyword>
<feature type="region of interest" description="Disordered" evidence="2">
    <location>
        <begin position="360"/>
        <end position="402"/>
    </location>
</feature>
<dbReference type="GO" id="GO:0005261">
    <property type="term" value="F:monoatomic cation channel activity"/>
    <property type="evidence" value="ECO:0007669"/>
    <property type="project" value="TreeGrafter"/>
</dbReference>
<feature type="compositionally biased region" description="Basic and acidic residues" evidence="2">
    <location>
        <begin position="188"/>
        <end position="205"/>
    </location>
</feature>
<feature type="compositionally biased region" description="Low complexity" evidence="2">
    <location>
        <begin position="206"/>
        <end position="216"/>
    </location>
</feature>
<reference evidence="4" key="1">
    <citation type="submission" date="2019-08" db="EMBL/GenBank/DDBJ databases">
        <title>The improved chromosome-level genome for the pearl oyster Pinctada fucata martensii using PacBio sequencing and Hi-C.</title>
        <authorList>
            <person name="Zheng Z."/>
        </authorList>
    </citation>
    <scope>NUCLEOTIDE SEQUENCE</scope>
    <source>
        <strain evidence="4">ZZ-2019</strain>
        <tissue evidence="4">Adductor muscle</tissue>
    </source>
</reference>
<organism evidence="4 5">
    <name type="scientific">Pinctada imbricata</name>
    <name type="common">Atlantic pearl-oyster</name>
    <name type="synonym">Pinctada martensii</name>
    <dbReference type="NCBI Taxonomy" id="66713"/>
    <lineage>
        <taxon>Eukaryota</taxon>
        <taxon>Metazoa</taxon>
        <taxon>Spiralia</taxon>
        <taxon>Lophotrochozoa</taxon>
        <taxon>Mollusca</taxon>
        <taxon>Bivalvia</taxon>
        <taxon>Autobranchia</taxon>
        <taxon>Pteriomorphia</taxon>
        <taxon>Pterioida</taxon>
        <taxon>Pterioidea</taxon>
        <taxon>Pteriidae</taxon>
        <taxon>Pinctada</taxon>
    </lineage>
</organism>
<keyword evidence="3" id="KW-0812">Transmembrane</keyword>
<evidence type="ECO:0000256" key="3">
    <source>
        <dbReference type="SAM" id="Phobius"/>
    </source>
</evidence>
<dbReference type="GO" id="GO:0030001">
    <property type="term" value="P:metal ion transport"/>
    <property type="evidence" value="ECO:0007669"/>
    <property type="project" value="TreeGrafter"/>
</dbReference>
<protein>
    <submittedName>
        <fullName evidence="4">Uncharacterized protein</fullName>
    </submittedName>
</protein>
<sequence>MSTARDDDKGTEEDQSEYNKVKWARSRQRFTRSSTITHEVTERPKTRGREPIRTDSVLNGYIVSRVNLNEPDCSNNVTVYEEGILPRCPSSVGQSAAPYFRGLFILLVVILLLNILLVMLIDSFKKVQEESYMHWLKTFRGVIEEYRAKAFLPPPYAVLFLFVGVIFLTAWLIAIPIRMCHRARSKRVADKKRSESRKKLTDKNKSTNNNVNNVNHTNDKSMTNSAKESQDGDLTIENMDDSTESEEGRAPNFYEGMEVFMKIFAAMTYKEKKIERDIVRKFEKEMKQQYVKRITPVTQAEESDVLRDQVDRTEVLERLLSEQDRALKRLEKRTARIEDDLDEMDKWMDGVDKTLAIYRGTTSSAGSRRSRAKSRQGSRPVSLGEVKATPGSLTREDTHMKS</sequence>
<dbReference type="EMBL" id="VSWD01000006">
    <property type="protein sequence ID" value="KAK3100174.1"/>
    <property type="molecule type" value="Genomic_DNA"/>
</dbReference>
<feature type="region of interest" description="Disordered" evidence="2">
    <location>
        <begin position="1"/>
        <end position="20"/>
    </location>
</feature>
<feature type="coiled-coil region" evidence="1">
    <location>
        <begin position="313"/>
        <end position="340"/>
    </location>
</feature>
<evidence type="ECO:0000256" key="1">
    <source>
        <dbReference type="SAM" id="Coils"/>
    </source>
</evidence>
<feature type="transmembrane region" description="Helical" evidence="3">
    <location>
        <begin position="103"/>
        <end position="121"/>
    </location>
</feature>
<accession>A0AA89BXG9</accession>
<keyword evidence="3" id="KW-0472">Membrane</keyword>
<dbReference type="Proteomes" id="UP001186944">
    <property type="component" value="Unassembled WGS sequence"/>
</dbReference>
<gene>
    <name evidence="4" type="ORF">FSP39_015755</name>
</gene>
<comment type="caution">
    <text evidence="4">The sequence shown here is derived from an EMBL/GenBank/DDBJ whole genome shotgun (WGS) entry which is preliminary data.</text>
</comment>
<feature type="region of interest" description="Disordered" evidence="2">
    <location>
        <begin position="188"/>
        <end position="250"/>
    </location>
</feature>
<dbReference type="PANTHER" id="PTHR13800:SF1">
    <property type="entry name" value="TRANSIENT RECEPTOR POTENTIAL CATION CHANNEL TRPM"/>
    <property type="match status" value="1"/>
</dbReference>
<keyword evidence="1" id="KW-0175">Coiled coil</keyword>
<dbReference type="AlphaFoldDB" id="A0AA89BXG9"/>
<dbReference type="InterPro" id="IPR050927">
    <property type="entry name" value="TRPM"/>
</dbReference>
<proteinExistence type="predicted"/>
<name>A0AA89BXG9_PINIB</name>
<evidence type="ECO:0000313" key="5">
    <source>
        <dbReference type="Proteomes" id="UP001186944"/>
    </source>
</evidence>
<dbReference type="GO" id="GO:0005886">
    <property type="term" value="C:plasma membrane"/>
    <property type="evidence" value="ECO:0007669"/>
    <property type="project" value="TreeGrafter"/>
</dbReference>
<evidence type="ECO:0000256" key="2">
    <source>
        <dbReference type="SAM" id="MobiDB-lite"/>
    </source>
</evidence>